<name>A0AAU9PTV1_9ASTR</name>
<accession>A0AAU9PTV1</accession>
<reference evidence="1 2" key="1">
    <citation type="submission" date="2022-01" db="EMBL/GenBank/DDBJ databases">
        <authorList>
            <person name="Xiong W."/>
            <person name="Schranz E."/>
        </authorList>
    </citation>
    <scope>NUCLEOTIDE SEQUENCE [LARGE SCALE GENOMIC DNA]</scope>
</reference>
<evidence type="ECO:0000313" key="2">
    <source>
        <dbReference type="Proteomes" id="UP001157418"/>
    </source>
</evidence>
<proteinExistence type="predicted"/>
<dbReference type="AlphaFoldDB" id="A0AAU9PTV1"/>
<comment type="caution">
    <text evidence="1">The sequence shown here is derived from an EMBL/GenBank/DDBJ whole genome shotgun (WGS) entry which is preliminary data.</text>
</comment>
<evidence type="ECO:0000313" key="1">
    <source>
        <dbReference type="EMBL" id="CAH1453468.1"/>
    </source>
</evidence>
<dbReference type="EMBL" id="CAKMRJ010005745">
    <property type="protein sequence ID" value="CAH1453468.1"/>
    <property type="molecule type" value="Genomic_DNA"/>
</dbReference>
<gene>
    <name evidence="1" type="ORF">LVIROSA_LOCUS38709</name>
</gene>
<dbReference type="Proteomes" id="UP001157418">
    <property type="component" value="Unassembled WGS sequence"/>
</dbReference>
<organism evidence="1 2">
    <name type="scientific">Lactuca virosa</name>
    <dbReference type="NCBI Taxonomy" id="75947"/>
    <lineage>
        <taxon>Eukaryota</taxon>
        <taxon>Viridiplantae</taxon>
        <taxon>Streptophyta</taxon>
        <taxon>Embryophyta</taxon>
        <taxon>Tracheophyta</taxon>
        <taxon>Spermatophyta</taxon>
        <taxon>Magnoliopsida</taxon>
        <taxon>eudicotyledons</taxon>
        <taxon>Gunneridae</taxon>
        <taxon>Pentapetalae</taxon>
        <taxon>asterids</taxon>
        <taxon>campanulids</taxon>
        <taxon>Asterales</taxon>
        <taxon>Asteraceae</taxon>
        <taxon>Cichorioideae</taxon>
        <taxon>Cichorieae</taxon>
        <taxon>Lactucinae</taxon>
        <taxon>Lactuca</taxon>
    </lineage>
</organism>
<sequence length="212" mass="23599">MLRAHTLPPSHAITSSDAGNRNSNVKLHLLKHCRCLKLGFLRGLEIGASDDSYDDPFAGIYEPFSGLTEMDFELHGIYMDHEPWQEFVSKIDKSPVVNVVPLVNEVIREDAIEVSVKVSQEPVLMVNEVIEVEALDPIVNEVPWVNEADDIMVLEEEEVDVTVKVAQDLKESLDEVGDEINQILGYRNASDASDVPFVNDGGAELEFTEEHA</sequence>
<keyword evidence="2" id="KW-1185">Reference proteome</keyword>
<protein>
    <submittedName>
        <fullName evidence="1">Uncharacterized protein</fullName>
    </submittedName>
</protein>